<sequence length="505" mass="54164">MSTANGTRGTGAPSTGAPSTGRTLIRGGHVFDVASEFRVSDVLVEEGVITRVGPGIEAPGAEIIDASGRIVIPGLVNAHTHSNQTIERGLCDDLPLDTWMVLASYGGAGARLSPRELYVSAMLGAIQMLRNGTTSVLDCARADHEWMGEGLDAITQAYVDAGMRANVAAQYSDLDFFSSLPLDLVDGTEHLVRPPRAKPDAVLEEVLAYIDRWHGKNPRITPMLGPSSLPRCSTDLFRASADTARQRGLRLQTHLLSAKSQVYVAATRYGTSTVEFLERIGCLGPWASFAHAIWLSDDEIARFSASEAVAVHNPVSNLKLGAGVAPVPALLRSGAAVALGSDGASSNDNQNMWETLKMAALLPRAHEDRDAWPGALTVLDMCWDGGARAMGAPLGRVAPGHRADLVLLRAREVFVAPKEQVAYQLAYGDMNHAVDTVLVDGTPVVRDGKVTTVDVDALLDEAAALAARIWEGLPERMKNYEQTAPLLQRLENEVRRRPWSRATGM</sequence>
<dbReference type="Proteomes" id="UP000316706">
    <property type="component" value="Unassembled WGS sequence"/>
</dbReference>
<dbReference type="Pfam" id="PF01979">
    <property type="entry name" value="Amidohydro_1"/>
    <property type="match status" value="1"/>
</dbReference>
<proteinExistence type="predicted"/>
<feature type="compositionally biased region" description="Polar residues" evidence="2">
    <location>
        <begin position="1"/>
        <end position="22"/>
    </location>
</feature>
<feature type="region of interest" description="Disordered" evidence="2">
    <location>
        <begin position="1"/>
        <end position="23"/>
    </location>
</feature>
<evidence type="ECO:0000256" key="2">
    <source>
        <dbReference type="SAM" id="MobiDB-lite"/>
    </source>
</evidence>
<dbReference type="InterPro" id="IPR050287">
    <property type="entry name" value="MTA/SAH_deaminase"/>
</dbReference>
<gene>
    <name evidence="4" type="ORF">FHX41_0025</name>
</gene>
<dbReference type="InterPro" id="IPR006680">
    <property type="entry name" value="Amidohydro-rel"/>
</dbReference>
<evidence type="ECO:0000313" key="4">
    <source>
        <dbReference type="EMBL" id="TQM66452.1"/>
    </source>
</evidence>
<accession>A0A543I777</accession>
<dbReference type="PANTHER" id="PTHR43794">
    <property type="entry name" value="AMINOHYDROLASE SSNA-RELATED"/>
    <property type="match status" value="1"/>
</dbReference>
<dbReference type="AlphaFoldDB" id="A0A543I777"/>
<dbReference type="InterPro" id="IPR032466">
    <property type="entry name" value="Metal_Hydrolase"/>
</dbReference>
<dbReference type="OrthoDB" id="3189065at2"/>
<dbReference type="Gene3D" id="3.20.20.140">
    <property type="entry name" value="Metal-dependent hydrolases"/>
    <property type="match status" value="1"/>
</dbReference>
<feature type="domain" description="Amidohydrolase-related" evidence="3">
    <location>
        <begin position="70"/>
        <end position="442"/>
    </location>
</feature>
<dbReference type="SUPFAM" id="SSF51338">
    <property type="entry name" value="Composite domain of metallo-dependent hydrolases"/>
    <property type="match status" value="1"/>
</dbReference>
<dbReference type="SUPFAM" id="SSF51556">
    <property type="entry name" value="Metallo-dependent hydrolases"/>
    <property type="match status" value="1"/>
</dbReference>
<reference evidence="4 5" key="1">
    <citation type="submission" date="2019-06" db="EMBL/GenBank/DDBJ databases">
        <title>Sequencing the genomes of 1000 actinobacteria strains.</title>
        <authorList>
            <person name="Klenk H.-P."/>
        </authorList>
    </citation>
    <scope>NUCLEOTIDE SEQUENCE [LARGE SCALE GENOMIC DNA]</scope>
    <source>
        <strain evidence="4 5">DSM 45043</strain>
    </source>
</reference>
<dbReference type="InterPro" id="IPR011059">
    <property type="entry name" value="Metal-dep_hydrolase_composite"/>
</dbReference>
<dbReference type="GO" id="GO:0016810">
    <property type="term" value="F:hydrolase activity, acting on carbon-nitrogen (but not peptide) bonds"/>
    <property type="evidence" value="ECO:0007669"/>
    <property type="project" value="InterPro"/>
</dbReference>
<keyword evidence="5" id="KW-1185">Reference proteome</keyword>
<dbReference type="Gene3D" id="2.30.40.10">
    <property type="entry name" value="Urease, subunit C, domain 1"/>
    <property type="match status" value="1"/>
</dbReference>
<organism evidence="4 5">
    <name type="scientific">Actinomadura hallensis</name>
    <dbReference type="NCBI Taxonomy" id="337895"/>
    <lineage>
        <taxon>Bacteria</taxon>
        <taxon>Bacillati</taxon>
        <taxon>Actinomycetota</taxon>
        <taxon>Actinomycetes</taxon>
        <taxon>Streptosporangiales</taxon>
        <taxon>Thermomonosporaceae</taxon>
        <taxon>Actinomadura</taxon>
    </lineage>
</organism>
<dbReference type="EMBL" id="VFPO01000001">
    <property type="protein sequence ID" value="TQM66452.1"/>
    <property type="molecule type" value="Genomic_DNA"/>
</dbReference>
<comment type="caution">
    <text evidence="4">The sequence shown here is derived from an EMBL/GenBank/DDBJ whole genome shotgun (WGS) entry which is preliminary data.</text>
</comment>
<dbReference type="RefSeq" id="WP_141965522.1">
    <property type="nucleotide sequence ID" value="NZ_VFPO01000001.1"/>
</dbReference>
<evidence type="ECO:0000256" key="1">
    <source>
        <dbReference type="ARBA" id="ARBA00022801"/>
    </source>
</evidence>
<name>A0A543I777_9ACTN</name>
<dbReference type="CDD" id="cd01298">
    <property type="entry name" value="ATZ_TRZ_like"/>
    <property type="match status" value="1"/>
</dbReference>
<keyword evidence="1 4" id="KW-0378">Hydrolase</keyword>
<evidence type="ECO:0000259" key="3">
    <source>
        <dbReference type="Pfam" id="PF01979"/>
    </source>
</evidence>
<protein>
    <submittedName>
        <fullName evidence="4">Cytosine/adenosine deaminase-related metal-dependent hydrolase</fullName>
    </submittedName>
</protein>
<evidence type="ECO:0000313" key="5">
    <source>
        <dbReference type="Proteomes" id="UP000316706"/>
    </source>
</evidence>
<dbReference type="PANTHER" id="PTHR43794:SF11">
    <property type="entry name" value="AMIDOHYDROLASE-RELATED DOMAIN-CONTAINING PROTEIN"/>
    <property type="match status" value="1"/>
</dbReference>